<evidence type="ECO:0000313" key="3">
    <source>
        <dbReference type="Proteomes" id="UP000676336"/>
    </source>
</evidence>
<dbReference type="AlphaFoldDB" id="A0A8S3H180"/>
<reference evidence="2" key="1">
    <citation type="submission" date="2021-02" db="EMBL/GenBank/DDBJ databases">
        <authorList>
            <person name="Nowell W R."/>
        </authorList>
    </citation>
    <scope>NUCLEOTIDE SEQUENCE</scope>
</reference>
<evidence type="ECO:0000313" key="2">
    <source>
        <dbReference type="EMBL" id="CAF5174754.1"/>
    </source>
</evidence>
<dbReference type="EMBL" id="CAJOBI010314644">
    <property type="protein sequence ID" value="CAF5174754.1"/>
    <property type="molecule type" value="Genomic_DNA"/>
</dbReference>
<dbReference type="Proteomes" id="UP000676336">
    <property type="component" value="Unassembled WGS sequence"/>
</dbReference>
<feature type="non-terminal residue" evidence="2">
    <location>
        <position position="1"/>
    </location>
</feature>
<name>A0A8S3H180_9BILA</name>
<sequence>LVNGPKLSSVGDKIIKTVFDFELTQNNGFPRQLLPFAIISFAKQDGCDLCSSIRNFLKLDEHKTFDKTYLVTTTNSELTRLREEQERKEDAEAEQETPWEKIQRRQPLADLSKKTT</sequence>
<feature type="compositionally biased region" description="Basic and acidic residues" evidence="1">
    <location>
        <begin position="81"/>
        <end position="90"/>
    </location>
</feature>
<accession>A0A8S3H180</accession>
<gene>
    <name evidence="2" type="ORF">SMN809_LOCUS67079</name>
</gene>
<feature type="region of interest" description="Disordered" evidence="1">
    <location>
        <begin position="81"/>
        <end position="116"/>
    </location>
</feature>
<protein>
    <submittedName>
        <fullName evidence="2">Uncharacterized protein</fullName>
    </submittedName>
</protein>
<comment type="caution">
    <text evidence="2">The sequence shown here is derived from an EMBL/GenBank/DDBJ whole genome shotgun (WGS) entry which is preliminary data.</text>
</comment>
<evidence type="ECO:0000256" key="1">
    <source>
        <dbReference type="SAM" id="MobiDB-lite"/>
    </source>
</evidence>
<organism evidence="2 3">
    <name type="scientific">Rotaria magnacalcarata</name>
    <dbReference type="NCBI Taxonomy" id="392030"/>
    <lineage>
        <taxon>Eukaryota</taxon>
        <taxon>Metazoa</taxon>
        <taxon>Spiralia</taxon>
        <taxon>Gnathifera</taxon>
        <taxon>Rotifera</taxon>
        <taxon>Eurotatoria</taxon>
        <taxon>Bdelloidea</taxon>
        <taxon>Philodinida</taxon>
        <taxon>Philodinidae</taxon>
        <taxon>Rotaria</taxon>
    </lineage>
</organism>
<proteinExistence type="predicted"/>
<feature type="non-terminal residue" evidence="2">
    <location>
        <position position="116"/>
    </location>
</feature>